<protein>
    <recommendedName>
        <fullName evidence="6">TIGR01777 family protein</fullName>
    </recommendedName>
</protein>
<evidence type="ECO:0000259" key="2">
    <source>
        <dbReference type="Pfam" id="PF01370"/>
    </source>
</evidence>
<feature type="domain" description="NAD-dependent epimerase/dehydratase" evidence="2">
    <location>
        <begin position="3"/>
        <end position="223"/>
    </location>
</feature>
<dbReference type="Pfam" id="PF08338">
    <property type="entry name" value="DUF1731"/>
    <property type="match status" value="1"/>
</dbReference>
<dbReference type="EMBL" id="VNHY01000005">
    <property type="protein sequence ID" value="TYP91668.1"/>
    <property type="molecule type" value="Genomic_DNA"/>
</dbReference>
<name>A0A5D3YFK2_9BACT</name>
<evidence type="ECO:0000313" key="5">
    <source>
        <dbReference type="Proteomes" id="UP000324595"/>
    </source>
</evidence>
<comment type="similarity">
    <text evidence="1">Belongs to the NAD(P)-dependent epimerase/dehydratase family. SDR39U1 subfamily.</text>
</comment>
<dbReference type="OrthoDB" id="9801773at2"/>
<dbReference type="PANTHER" id="PTHR11092">
    <property type="entry name" value="SUGAR NUCLEOTIDE EPIMERASE RELATED"/>
    <property type="match status" value="1"/>
</dbReference>
<dbReference type="PANTHER" id="PTHR11092:SF0">
    <property type="entry name" value="EPIMERASE FAMILY PROTEIN SDR39U1"/>
    <property type="match status" value="1"/>
</dbReference>
<feature type="domain" description="DUF1731" evidence="3">
    <location>
        <begin position="251"/>
        <end position="297"/>
    </location>
</feature>
<evidence type="ECO:0000259" key="3">
    <source>
        <dbReference type="Pfam" id="PF08338"/>
    </source>
</evidence>
<dbReference type="InterPro" id="IPR013549">
    <property type="entry name" value="DUF1731"/>
</dbReference>
<reference evidence="4 5" key="1">
    <citation type="submission" date="2019-07" db="EMBL/GenBank/DDBJ databases">
        <title>Genomic Encyclopedia of Archaeal and Bacterial Type Strains, Phase II (KMG-II): from individual species to whole genera.</title>
        <authorList>
            <person name="Goeker M."/>
        </authorList>
    </citation>
    <scope>NUCLEOTIDE SEQUENCE [LARGE SCALE GENOMIC DNA]</scope>
    <source>
        <strain evidence="4 5">DSM 21935</strain>
    </source>
</reference>
<comment type="caution">
    <text evidence="4">The sequence shown here is derived from an EMBL/GenBank/DDBJ whole genome shotgun (WGS) entry which is preliminary data.</text>
</comment>
<dbReference type="CDD" id="cd05242">
    <property type="entry name" value="SDR_a8"/>
    <property type="match status" value="1"/>
</dbReference>
<dbReference type="SUPFAM" id="SSF51735">
    <property type="entry name" value="NAD(P)-binding Rossmann-fold domains"/>
    <property type="match status" value="1"/>
</dbReference>
<gene>
    <name evidence="4" type="ORF">LX73_2492</name>
</gene>
<proteinExistence type="inferred from homology"/>
<dbReference type="InterPro" id="IPR001509">
    <property type="entry name" value="Epimerase_deHydtase"/>
</dbReference>
<evidence type="ECO:0000256" key="1">
    <source>
        <dbReference type="ARBA" id="ARBA00009353"/>
    </source>
</evidence>
<keyword evidence="5" id="KW-1185">Reference proteome</keyword>
<dbReference type="InterPro" id="IPR036291">
    <property type="entry name" value="NAD(P)-bd_dom_sf"/>
</dbReference>
<evidence type="ECO:0000313" key="4">
    <source>
        <dbReference type="EMBL" id="TYP91668.1"/>
    </source>
</evidence>
<organism evidence="4 5">
    <name type="scientific">Fodinibius salinus</name>
    <dbReference type="NCBI Taxonomy" id="860790"/>
    <lineage>
        <taxon>Bacteria</taxon>
        <taxon>Pseudomonadati</taxon>
        <taxon>Balneolota</taxon>
        <taxon>Balneolia</taxon>
        <taxon>Balneolales</taxon>
        <taxon>Balneolaceae</taxon>
        <taxon>Fodinibius</taxon>
    </lineage>
</organism>
<dbReference type="NCBIfam" id="TIGR01777">
    <property type="entry name" value="yfcH"/>
    <property type="match status" value="1"/>
</dbReference>
<dbReference type="RefSeq" id="WP_148899811.1">
    <property type="nucleotide sequence ID" value="NZ_VNHY01000005.1"/>
</dbReference>
<dbReference type="InterPro" id="IPR010099">
    <property type="entry name" value="SDR39U1"/>
</dbReference>
<accession>A0A5D3YFK2</accession>
<evidence type="ECO:0008006" key="6">
    <source>
        <dbReference type="Google" id="ProtNLM"/>
    </source>
</evidence>
<dbReference type="Proteomes" id="UP000324595">
    <property type="component" value="Unassembled WGS sequence"/>
</dbReference>
<dbReference type="Pfam" id="PF01370">
    <property type="entry name" value="Epimerase"/>
    <property type="match status" value="1"/>
</dbReference>
<dbReference type="AlphaFoldDB" id="A0A5D3YFK2"/>
<sequence>MEIFITGATGFIGSYLRTMLLRQGHFLTIVTRNPASYENEKAKNQRFISWDDDLVTEMDKSDVVINLAGAPIFGRRWTQQVKEQIYNSRIERTADIAEAIVQAKNPPELFISGSAAGFYGDRGDKVIDESVGSGSDFLARVCIDWEASASPAADAGVRLVHPRIGIALEQEGGALKQMLPAFKFGVGGPVGTGKQFFPWIHMHDLCRGLIFPIDNHDLEGAYNLNAPNPVRMKKFANILAEQLRRPALFRVPEFVLKLVFGEAANPIVNSLRLQPKKLQQHGFEFRFSHLPEALGDIL</sequence>
<dbReference type="Gene3D" id="3.40.50.720">
    <property type="entry name" value="NAD(P)-binding Rossmann-like Domain"/>
    <property type="match status" value="1"/>
</dbReference>